<feature type="domain" description="Peptidase S49" evidence="8">
    <location>
        <begin position="366"/>
        <end position="514"/>
    </location>
</feature>
<dbReference type="GO" id="GO:0006465">
    <property type="term" value="P:signal peptide processing"/>
    <property type="evidence" value="ECO:0007669"/>
    <property type="project" value="InterPro"/>
</dbReference>
<evidence type="ECO:0000259" key="8">
    <source>
        <dbReference type="Pfam" id="PF01343"/>
    </source>
</evidence>
<dbReference type="InterPro" id="IPR047272">
    <property type="entry name" value="S49_SppA_C"/>
</dbReference>
<dbReference type="CDD" id="cd07018">
    <property type="entry name" value="S49_SppA_67K_type"/>
    <property type="match status" value="1"/>
</dbReference>
<gene>
    <name evidence="9" type="primary">sppA</name>
    <name evidence="9" type="ORF">HH303_13640</name>
</gene>
<dbReference type="Pfam" id="PF01343">
    <property type="entry name" value="Peptidase_S49"/>
    <property type="match status" value="2"/>
</dbReference>
<dbReference type="InterPro" id="IPR029045">
    <property type="entry name" value="ClpP/crotonase-like_dom_sf"/>
</dbReference>
<dbReference type="InterPro" id="IPR047217">
    <property type="entry name" value="S49_SppA_67K_type_N"/>
</dbReference>
<keyword evidence="3" id="KW-0645">Protease</keyword>
<comment type="caution">
    <text evidence="9">The sequence shown here is derived from an EMBL/GenBank/DDBJ whole genome shotgun (WGS) entry which is preliminary data.</text>
</comment>
<keyword evidence="6" id="KW-0472">Membrane</keyword>
<protein>
    <submittedName>
        <fullName evidence="9">Signal peptide peptidase SppA</fullName>
    </submittedName>
</protein>
<dbReference type="PIRSF" id="PIRSF001217">
    <property type="entry name" value="Protease_4_SppA"/>
    <property type="match status" value="1"/>
</dbReference>
<keyword evidence="4" id="KW-0378">Hydrolase</keyword>
<dbReference type="InterPro" id="IPR004634">
    <property type="entry name" value="Pept_S49_pIV"/>
</dbReference>
<dbReference type="RefSeq" id="WP_169625920.1">
    <property type="nucleotide sequence ID" value="NZ_JABBNT010000004.1"/>
</dbReference>
<evidence type="ECO:0000313" key="9">
    <source>
        <dbReference type="EMBL" id="NMM45532.1"/>
    </source>
</evidence>
<dbReference type="SUPFAM" id="SSF52096">
    <property type="entry name" value="ClpP/crotonase"/>
    <property type="match status" value="2"/>
</dbReference>
<dbReference type="NCBIfam" id="TIGR00706">
    <property type="entry name" value="SppA_dom"/>
    <property type="match status" value="1"/>
</dbReference>
<keyword evidence="5" id="KW-0720">Serine protease</keyword>
<evidence type="ECO:0000256" key="6">
    <source>
        <dbReference type="ARBA" id="ARBA00023136"/>
    </source>
</evidence>
<dbReference type="PANTHER" id="PTHR33209">
    <property type="entry name" value="PROTEASE 4"/>
    <property type="match status" value="1"/>
</dbReference>
<dbReference type="PANTHER" id="PTHR33209:SF1">
    <property type="entry name" value="PEPTIDASE S49 DOMAIN-CONTAINING PROTEIN"/>
    <property type="match status" value="1"/>
</dbReference>
<dbReference type="AlphaFoldDB" id="A0A7Y0HH28"/>
<dbReference type="CDD" id="cd07023">
    <property type="entry name" value="S49_Sppa_N_C"/>
    <property type="match status" value="1"/>
</dbReference>
<evidence type="ECO:0000256" key="7">
    <source>
        <dbReference type="PIRSR" id="PIRSR001217-1"/>
    </source>
</evidence>
<dbReference type="EMBL" id="JABBNT010000004">
    <property type="protein sequence ID" value="NMM45532.1"/>
    <property type="molecule type" value="Genomic_DNA"/>
</dbReference>
<dbReference type="GO" id="GO:0016020">
    <property type="term" value="C:membrane"/>
    <property type="evidence" value="ECO:0007669"/>
    <property type="project" value="UniProtKB-SubCell"/>
</dbReference>
<comment type="subcellular location">
    <subcellularLocation>
        <location evidence="1">Membrane</location>
    </subcellularLocation>
</comment>
<feature type="active site" description="Nucleophile" evidence="7">
    <location>
        <position position="382"/>
    </location>
</feature>
<feature type="active site" description="Proton donor/acceptor" evidence="7">
    <location>
        <position position="188"/>
    </location>
</feature>
<dbReference type="InterPro" id="IPR004635">
    <property type="entry name" value="Pept_S49_SppA"/>
</dbReference>
<evidence type="ECO:0000256" key="5">
    <source>
        <dbReference type="ARBA" id="ARBA00022825"/>
    </source>
</evidence>
<reference evidence="9 10" key="1">
    <citation type="submission" date="2020-04" db="EMBL/GenBank/DDBJ databases">
        <title>Rhodospirillaceae bacterium KN72 isolated from deep sea.</title>
        <authorList>
            <person name="Zhang D.-C."/>
        </authorList>
    </citation>
    <scope>NUCLEOTIDE SEQUENCE [LARGE SCALE GENOMIC DNA]</scope>
    <source>
        <strain evidence="9 10">KN72</strain>
    </source>
</reference>
<dbReference type="Gene3D" id="3.90.226.10">
    <property type="entry name" value="2-enoyl-CoA Hydratase, Chain A, domain 1"/>
    <property type="match status" value="4"/>
</dbReference>
<evidence type="ECO:0000256" key="4">
    <source>
        <dbReference type="ARBA" id="ARBA00022801"/>
    </source>
</evidence>
<sequence>MRLIGKILLWLCAGTGALVLVTVLAVVAFTASVRDRAPDLPDSAVLTMDWNGTIPEYYATKPLFEPVPPATLLETVQTIEAAAAAPEIKAIAVYLGEEPLGFARAEELADAIRRFRASGKKAYAYSYDLAALGDGTPEVMLAAAFDKVWMQPSGMVGLTGVALEVPYFADGLDELGVEAEFEQRHEFKGGADPMTRAGMSEPVRQSLTDLAQGMLNTAVRSIAADRGLRDDVVRRLVDTGPFLAEEAVSVGLIDRLDYAGAFESWVDEQVGGMPDWVEVPLVRAALADRQDQPAEAHVAVLFGIGPIGVDGSDPFGETGFDATGLTLELEDIAANGGYDAVLLRVDSPGGAYGPSDEVWNAVQMVRDAGIPVVVSMGDMAASGGYFVSVAADHIVARESTITGSIGVYGGKFNANALWDKLGVNWEQIAVGRNAGMWSMNRPFDADEKERFARSIDFVYTDFTSKVAAARGLDAAALDAAARGRVWTGAAAKDVGLVDELGGYDTALNAVRRLLTLDTTAALELKILPEPASPWDALMEAARSGDFSPYLMDKTAAGIVAGLEKKVGGIGLLTAPRGMLSAPPVRVVR</sequence>
<dbReference type="GO" id="GO:0008236">
    <property type="term" value="F:serine-type peptidase activity"/>
    <property type="evidence" value="ECO:0007669"/>
    <property type="project" value="UniProtKB-KW"/>
</dbReference>
<dbReference type="Proteomes" id="UP000539372">
    <property type="component" value="Unassembled WGS sequence"/>
</dbReference>
<evidence type="ECO:0000256" key="1">
    <source>
        <dbReference type="ARBA" id="ARBA00004370"/>
    </source>
</evidence>
<comment type="similarity">
    <text evidence="2">Belongs to the peptidase S49 family.</text>
</comment>
<feature type="domain" description="Peptidase S49" evidence="8">
    <location>
        <begin position="115"/>
        <end position="259"/>
    </location>
</feature>
<dbReference type="InterPro" id="IPR002142">
    <property type="entry name" value="Peptidase_S49"/>
</dbReference>
<evidence type="ECO:0000256" key="3">
    <source>
        <dbReference type="ARBA" id="ARBA00022670"/>
    </source>
</evidence>
<keyword evidence="10" id="KW-1185">Reference proteome</keyword>
<accession>A0A7Y0HH28</accession>
<evidence type="ECO:0000256" key="2">
    <source>
        <dbReference type="ARBA" id="ARBA00008683"/>
    </source>
</evidence>
<organism evidence="9 10">
    <name type="scientific">Pacificispira spongiicola</name>
    <dbReference type="NCBI Taxonomy" id="2729598"/>
    <lineage>
        <taxon>Bacteria</taxon>
        <taxon>Pseudomonadati</taxon>
        <taxon>Pseudomonadota</taxon>
        <taxon>Alphaproteobacteria</taxon>
        <taxon>Rhodospirillales</taxon>
        <taxon>Rhodospirillaceae</taxon>
        <taxon>Pacificispira</taxon>
    </lineage>
</organism>
<evidence type="ECO:0000313" key="10">
    <source>
        <dbReference type="Proteomes" id="UP000539372"/>
    </source>
</evidence>
<proteinExistence type="inferred from homology"/>
<name>A0A7Y0HH28_9PROT</name>